<name>A0A8S0T363_OLEEU</name>
<dbReference type="Gramene" id="OE9A106108T1">
    <property type="protein sequence ID" value="OE9A106108C1"/>
    <property type="gene ID" value="OE9A106108"/>
</dbReference>
<sequence length="626" mass="71090">MDMLPSDAQGVSLRKYEVSQSTKSDAPKTSEYAYFKKVKNSAGCGHSGATHREDKRLEDSKFNDCSGETSNASATINPRNKDFRFTFPEGMPGPTDQHTFLSPRVGECKKLNQLRGKDIPNNVKPLDQNLFFSPIEGTSENSGSQCTEKGIFSAKRQRLLQCVADASFCGIEKLHSKGFNLVSLLLSRLFFKDIENDDSRPFKVDMDNNCKAPTFWESDDLEKGLHLAHTEDWDKDIPNNYSGRSGEAVLSKWNPSVADFPPSHYDTATHFGDELVNLDCSSKSDMIRNLYTQHKSFFCLPFERSGYAGSRHLEEPDELCCPIEYSRSEPPRLLLGWDFEREEDKVDSSIIIHDISKNLCPGWDSWNVDHPKGMDNTVDATALCPSSLRSKYYLDFHSLPNYYSTRPATSWNVDHQNDMDNVLDAKPLCLSSSCSKYSLDFDSLPNYYSNSFRSRDFGPFIKNECALAETERFPLALPCTPIYNEAEDCDTKNALEISNLLFSRRDPLLLTNKVSFDKHQQDFELLVLPSCLYTDFKWKCLPTTDSFAEDHPSIFHPWQSPHIDSSSYSSAQMEEDPGETFTPYREGAYNTHSGSSNFHYFLDKLMDCPLLLDSVSHDRSEARNIF</sequence>
<evidence type="ECO:0000313" key="3">
    <source>
        <dbReference type="Proteomes" id="UP000594638"/>
    </source>
</evidence>
<feature type="region of interest" description="Disordered" evidence="1">
    <location>
        <begin position="43"/>
        <end position="80"/>
    </location>
</feature>
<dbReference type="Proteomes" id="UP000594638">
    <property type="component" value="Unassembled WGS sequence"/>
</dbReference>
<organism evidence="2 3">
    <name type="scientific">Olea europaea subsp. europaea</name>
    <dbReference type="NCBI Taxonomy" id="158383"/>
    <lineage>
        <taxon>Eukaryota</taxon>
        <taxon>Viridiplantae</taxon>
        <taxon>Streptophyta</taxon>
        <taxon>Embryophyta</taxon>
        <taxon>Tracheophyta</taxon>
        <taxon>Spermatophyta</taxon>
        <taxon>Magnoliopsida</taxon>
        <taxon>eudicotyledons</taxon>
        <taxon>Gunneridae</taxon>
        <taxon>Pentapetalae</taxon>
        <taxon>asterids</taxon>
        <taxon>lamiids</taxon>
        <taxon>Lamiales</taxon>
        <taxon>Oleaceae</taxon>
        <taxon>Oleeae</taxon>
        <taxon>Olea</taxon>
    </lineage>
</organism>
<reference evidence="2 3" key="1">
    <citation type="submission" date="2019-12" db="EMBL/GenBank/DDBJ databases">
        <authorList>
            <person name="Alioto T."/>
            <person name="Alioto T."/>
            <person name="Gomez Garrido J."/>
        </authorList>
    </citation>
    <scope>NUCLEOTIDE SEQUENCE [LARGE SCALE GENOMIC DNA]</scope>
</reference>
<proteinExistence type="predicted"/>
<dbReference type="AlphaFoldDB" id="A0A8S0T363"/>
<feature type="region of interest" description="Disordered" evidence="1">
    <location>
        <begin position="1"/>
        <end position="30"/>
    </location>
</feature>
<evidence type="ECO:0000313" key="2">
    <source>
        <dbReference type="EMBL" id="CAA2998166.1"/>
    </source>
</evidence>
<evidence type="ECO:0000256" key="1">
    <source>
        <dbReference type="SAM" id="MobiDB-lite"/>
    </source>
</evidence>
<dbReference type="EMBL" id="CACTIH010005582">
    <property type="protein sequence ID" value="CAA2998166.1"/>
    <property type="molecule type" value="Genomic_DNA"/>
</dbReference>
<feature type="compositionally biased region" description="Basic and acidic residues" evidence="1">
    <location>
        <begin position="50"/>
        <end position="62"/>
    </location>
</feature>
<gene>
    <name evidence="2" type="ORF">OLEA9_A106108</name>
</gene>
<protein>
    <submittedName>
        <fullName evidence="2">Uncharacterized protein</fullName>
    </submittedName>
</protein>
<feature type="compositionally biased region" description="Polar residues" evidence="1">
    <location>
        <begin position="66"/>
        <end position="78"/>
    </location>
</feature>
<keyword evidence="3" id="KW-1185">Reference proteome</keyword>
<dbReference type="OrthoDB" id="1938423at2759"/>
<comment type="caution">
    <text evidence="2">The sequence shown here is derived from an EMBL/GenBank/DDBJ whole genome shotgun (WGS) entry which is preliminary data.</text>
</comment>
<accession>A0A8S0T363</accession>
<feature type="region of interest" description="Disordered" evidence="1">
    <location>
        <begin position="565"/>
        <end position="586"/>
    </location>
</feature>